<protein>
    <submittedName>
        <fullName evidence="2">Uncharacterized protein</fullName>
    </submittedName>
</protein>
<keyword evidence="1" id="KW-1133">Transmembrane helix</keyword>
<gene>
    <name evidence="2" type="ORF">L596_008926</name>
</gene>
<evidence type="ECO:0000256" key="1">
    <source>
        <dbReference type="SAM" id="Phobius"/>
    </source>
</evidence>
<keyword evidence="1" id="KW-0472">Membrane</keyword>
<reference evidence="2 3" key="1">
    <citation type="journal article" date="2015" name="Genome Biol.">
        <title>Comparative genomics of Steinernema reveals deeply conserved gene regulatory networks.</title>
        <authorList>
            <person name="Dillman A.R."/>
            <person name="Macchietto M."/>
            <person name="Porter C.F."/>
            <person name="Rogers A."/>
            <person name="Williams B."/>
            <person name="Antoshechkin I."/>
            <person name="Lee M.M."/>
            <person name="Goodwin Z."/>
            <person name="Lu X."/>
            <person name="Lewis E.E."/>
            <person name="Goodrich-Blair H."/>
            <person name="Stock S.P."/>
            <person name="Adams B.J."/>
            <person name="Sternberg P.W."/>
            <person name="Mortazavi A."/>
        </authorList>
    </citation>
    <scope>NUCLEOTIDE SEQUENCE [LARGE SCALE GENOMIC DNA]</scope>
    <source>
        <strain evidence="2 3">ALL</strain>
    </source>
</reference>
<dbReference type="EMBL" id="AZBU02000002">
    <property type="protein sequence ID" value="TKR94665.1"/>
    <property type="molecule type" value="Genomic_DNA"/>
</dbReference>
<name>A0A4V6XWL7_STECR</name>
<accession>A0A4V6XWL7</accession>
<reference evidence="2 3" key="2">
    <citation type="journal article" date="2019" name="G3 (Bethesda)">
        <title>Hybrid Assembly of the Genome of the Entomopathogenic Nematode Steinernema carpocapsae Identifies the X-Chromosome.</title>
        <authorList>
            <person name="Serra L."/>
            <person name="Macchietto M."/>
            <person name="Macias-Munoz A."/>
            <person name="McGill C.J."/>
            <person name="Rodriguez I.M."/>
            <person name="Rodriguez B."/>
            <person name="Murad R."/>
            <person name="Mortazavi A."/>
        </authorList>
    </citation>
    <scope>NUCLEOTIDE SEQUENCE [LARGE SCALE GENOMIC DNA]</scope>
    <source>
        <strain evidence="2 3">ALL</strain>
    </source>
</reference>
<sequence length="281" mass="32020">MSVSSRPPSGFPFTLILSRTPAMIGRISVSLFVLAVTVSTFAAADEVTNPLAINLTGFRDELLSEMKDDLTKLLKLMSAEAMQMKQKFVTDVDRELKKCVKINDTTTRIFCFKDIQEKAKITEAKKRESIENDIDELKIRVADEFQLKFEEGVRNRSEDLKKRLKGIFKDLQKIPRELQGKVKHAIDAGVEDAQRRQENITAQFGKPLAIVLIVISASFLCVAPPFSMILLKCVKPQQRDMKLLKKSLENKWEAQVSLAKKMSKKSKKQRKKSIHETCRYL</sequence>
<proteinExistence type="predicted"/>
<evidence type="ECO:0000313" key="3">
    <source>
        <dbReference type="Proteomes" id="UP000298663"/>
    </source>
</evidence>
<keyword evidence="3" id="KW-1185">Reference proteome</keyword>
<keyword evidence="1" id="KW-0812">Transmembrane</keyword>
<evidence type="ECO:0000313" key="2">
    <source>
        <dbReference type="EMBL" id="TKR94665.1"/>
    </source>
</evidence>
<dbReference type="Proteomes" id="UP000298663">
    <property type="component" value="Unassembled WGS sequence"/>
</dbReference>
<organism evidence="2 3">
    <name type="scientific">Steinernema carpocapsae</name>
    <name type="common">Entomopathogenic nematode</name>
    <dbReference type="NCBI Taxonomy" id="34508"/>
    <lineage>
        <taxon>Eukaryota</taxon>
        <taxon>Metazoa</taxon>
        <taxon>Ecdysozoa</taxon>
        <taxon>Nematoda</taxon>
        <taxon>Chromadorea</taxon>
        <taxon>Rhabditida</taxon>
        <taxon>Tylenchina</taxon>
        <taxon>Panagrolaimomorpha</taxon>
        <taxon>Strongyloidoidea</taxon>
        <taxon>Steinernematidae</taxon>
        <taxon>Steinernema</taxon>
    </lineage>
</organism>
<feature type="transmembrane region" description="Helical" evidence="1">
    <location>
        <begin position="208"/>
        <end position="231"/>
    </location>
</feature>
<dbReference type="AlphaFoldDB" id="A0A4V6XWL7"/>
<comment type="caution">
    <text evidence="2">The sequence shown here is derived from an EMBL/GenBank/DDBJ whole genome shotgun (WGS) entry which is preliminary data.</text>
</comment>